<protein>
    <submittedName>
        <fullName evidence="2">Uncharacterized protein F21F14.10</fullName>
    </submittedName>
</protein>
<dbReference type="ExpressionAtlas" id="Q9M279">
    <property type="expression patterns" value="baseline and differential"/>
</dbReference>
<dbReference type="PANTHER" id="PTHR34371">
    <property type="entry name" value="OS01G0551000 PROTEIN"/>
    <property type="match status" value="1"/>
</dbReference>
<dbReference type="PANTHER" id="PTHR34371:SF11">
    <property type="entry name" value="RESPONSE FACTOR, PUTATIVE (DUF688)-RELATED"/>
    <property type="match status" value="1"/>
</dbReference>
<dbReference type="TAIR" id="AT3G61840"/>
<reference evidence="2" key="2">
    <citation type="submission" date="2000-02" db="EMBL/GenBank/DDBJ databases">
        <authorList>
            <person name="Choisne N."/>
            <person name="Robert C."/>
            <person name="Brottier P."/>
            <person name="Wincker P."/>
            <person name="Cattolico L."/>
            <person name="Artiguenave F."/>
            <person name="Saurin W."/>
            <person name="Weissenbach J."/>
            <person name="Mewes H.W."/>
            <person name="Lemcke K."/>
            <person name="Mayer K.F.X."/>
            <person name="Quetier F."/>
            <person name="Salanoubat M."/>
        </authorList>
    </citation>
    <scope>NUCLEOTIDE SEQUENCE</scope>
</reference>
<dbReference type="AlphaFoldDB" id="Q9M279"/>
<dbReference type="EMBL" id="AL138642">
    <property type="protein sequence ID" value="CAB71891.1"/>
    <property type="molecule type" value="Genomic_DNA"/>
</dbReference>
<feature type="region of interest" description="Disordered" evidence="1">
    <location>
        <begin position="29"/>
        <end position="49"/>
    </location>
</feature>
<organism evidence="2">
    <name type="scientific">Arabidopsis thaliana</name>
    <name type="common">Mouse-ear cress</name>
    <dbReference type="NCBI Taxonomy" id="3702"/>
    <lineage>
        <taxon>Eukaryota</taxon>
        <taxon>Viridiplantae</taxon>
        <taxon>Streptophyta</taxon>
        <taxon>Embryophyta</taxon>
        <taxon>Tracheophyta</taxon>
        <taxon>Spermatophyta</taxon>
        <taxon>Magnoliopsida</taxon>
        <taxon>eudicotyledons</taxon>
        <taxon>Gunneridae</taxon>
        <taxon>Pentapetalae</taxon>
        <taxon>rosids</taxon>
        <taxon>malvids</taxon>
        <taxon>Brassicales</taxon>
        <taxon>Brassicaceae</taxon>
        <taxon>Camelineae</taxon>
        <taxon>Arabidopsis</taxon>
    </lineage>
</organism>
<evidence type="ECO:0000256" key="1">
    <source>
        <dbReference type="SAM" id="MobiDB-lite"/>
    </source>
</evidence>
<name>Q9M279_ARATH</name>
<dbReference type="InterPro" id="IPR007789">
    <property type="entry name" value="DUF688"/>
</dbReference>
<sequence length="211" mass="24684">MVIVKQRCIFNDNYIYLIHCLLLQTNHNKQKQERDMVKTQKKNKKDTSFDADDNETMIIITSKLQHVLAAKSRRLQYLSSPVTTKDVSLSLMSSPDDSLSRASIPFSWEEEPGKPKHHVRHPSYSKCLDLPPRMLFPDEFTKMPRTANHGRYLAGWKRWFRWKKERDGDAYVAGSGSYIYPSEDEDDTKTTRTKVPWKNKKLKMKASVRAF</sequence>
<proteinExistence type="predicted"/>
<dbReference type="Pfam" id="PF05097">
    <property type="entry name" value="DUF688"/>
    <property type="match status" value="1"/>
</dbReference>
<reference evidence="2" key="3">
    <citation type="submission" date="2000-02" db="EMBL/GenBank/DDBJ databases">
        <authorList>
            <person name="EU Arabidopsis sequencing project"/>
        </authorList>
    </citation>
    <scope>NUCLEOTIDE SEQUENCE</scope>
</reference>
<reference key="1">
    <citation type="journal article" date="2000" name="Nature">
        <title>Sequence and analysis of chromosome 3 of the plant Arabidopsis thaliana.</title>
        <authorList>
            <consortium name="European Union Chromosome 3 Arabidopsis Sequencing Consortium"/>
            <consortium name="Institute for Genomic Research"/>
            <consortium name="Kazusa DNA Research Institute"/>
            <person name="Salanoubat M."/>
            <person name="Lemcke K."/>
            <person name="Rieger M."/>
            <person name="Ansorge W."/>
            <person name="Unseld M."/>
            <person name="Fartmann B."/>
            <person name="Valle G."/>
            <person name="Blocker H."/>
            <person name="Perez-Alonso M."/>
            <person name="Obermaier B."/>
            <person name="Delseny M."/>
            <person name="Boutry M."/>
            <person name="Grivell L.A."/>
            <person name="Mache R."/>
            <person name="Puigdomenech P."/>
            <person name="De Simone V."/>
            <person name="Choisne N."/>
            <person name="Artiguenave F."/>
            <person name="Robert C."/>
            <person name="Brottier P."/>
            <person name="Wincker P."/>
            <person name="Cattolico L."/>
            <person name="Weissenbach J."/>
            <person name="Saurin W."/>
            <person name="Quetier F."/>
            <person name="Schafer M."/>
            <person name="Muller-Auer S."/>
            <person name="Gabel C."/>
            <person name="Fuchs M."/>
            <person name="Benes V."/>
            <person name="Wurmbach E."/>
            <person name="Drzonek H."/>
            <person name="Erfle H."/>
            <person name="Jordan N."/>
            <person name="Bangert S."/>
            <person name="Wiedelmann R."/>
            <person name="Kranz H."/>
            <person name="Voss H."/>
            <person name="Holland R."/>
            <person name="Brandt P."/>
            <person name="Nyakatura G."/>
            <person name="Vezzi A."/>
            <person name="D'Angelo M."/>
            <person name="Pallavicini A."/>
            <person name="Toppo S."/>
            <person name="Simionati B."/>
            <person name="Conrad A."/>
            <person name="Hornischer K."/>
            <person name="Kauer G."/>
            <person name="Lohnert T.H."/>
            <person name="Nordsiek G."/>
            <person name="Reichelt J."/>
            <person name="Scharfe M."/>
            <person name="Schon O."/>
            <person name="Bargues M."/>
            <person name="Terol J."/>
            <person name="Climent J."/>
            <person name="Navarro P."/>
            <person name="Collado C."/>
            <person name="Perez-Perez A."/>
            <person name="Ottenwalder B."/>
            <person name="Duchemin D."/>
            <person name="Cooke R."/>
            <person name="Laudie M."/>
            <person name="Berger-Llauro C."/>
            <person name="Purnelle B."/>
            <person name="Masuy D."/>
            <person name="de Haan M."/>
            <person name="Maarse A.C."/>
            <person name="Alcaraz J.P."/>
            <person name="Cottet A."/>
            <person name="Casacuberta E."/>
            <person name="Monfort A."/>
            <person name="Argiriou A."/>
            <person name="flores M."/>
            <person name="Liguori R."/>
            <person name="Vitale D."/>
            <person name="Mannhaupt G."/>
            <person name="Haase D."/>
            <person name="Schoof H."/>
            <person name="Rudd S."/>
            <person name="Zaccaria P."/>
            <person name="Mewes H.W."/>
            <person name="Mayer K.F."/>
            <person name="Kaul S."/>
            <person name="Town C.D."/>
            <person name="Koo H.L."/>
            <person name="Tallon L.J."/>
            <person name="Jenkins J."/>
            <person name="Rooney T."/>
            <person name="Rizzo M."/>
            <person name="Walts A."/>
            <person name="Utterback T."/>
            <person name="Fujii C.Y."/>
            <person name="Shea T.P."/>
            <person name="Creasy T.H."/>
            <person name="Haas B."/>
            <person name="Maiti R."/>
            <person name="Wu D."/>
            <person name="Peterson J."/>
            <person name="Van Aken S."/>
            <person name="Pai G."/>
            <person name="Militscher J."/>
            <person name="Sellers P."/>
            <person name="Gill J.E."/>
            <person name="Feldblyum T.V."/>
            <person name="Preuss D."/>
            <person name="Lin X."/>
            <person name="Nierman W.C."/>
            <person name="Salzberg S.L."/>
            <person name="White O."/>
            <person name="Venter J.C."/>
            <person name="Fraser C.M."/>
            <person name="Kaneko T."/>
            <person name="Nakamura Y."/>
            <person name="Sato S."/>
            <person name="Kato T."/>
            <person name="Asamizu E."/>
            <person name="Sasamoto S."/>
            <person name="Kimura T."/>
            <person name="Idesawa K."/>
            <person name="Kawashima K."/>
            <person name="Kishida Y."/>
            <person name="Kiyokawa C."/>
            <person name="Kohara M."/>
            <person name="Matsumoto M."/>
            <person name="Matsuno A."/>
            <person name="Muraki A."/>
            <person name="Nakayama S."/>
            <person name="Nakazaki N."/>
            <person name="Shinpo S."/>
            <person name="Takeuchi C."/>
            <person name="Wada T."/>
            <person name="Watanabe A."/>
            <person name="Yamada M."/>
            <person name="Yasuda M."/>
            <person name="Tabata S."/>
        </authorList>
    </citation>
    <scope>NUCLEOTIDE SEQUENCE [LARGE SCALE GENOMIC DNA]</scope>
    <source>
        <strain>cv. Columbia</strain>
    </source>
</reference>
<dbReference type="PIR" id="T47976">
    <property type="entry name" value="T47976"/>
</dbReference>
<evidence type="ECO:0000313" key="2">
    <source>
        <dbReference type="EMBL" id="CAB71891.1"/>
    </source>
</evidence>
<gene>
    <name evidence="2" type="primary">F21F14.10</name>
</gene>
<accession>Q9M279</accession>